<comment type="caution">
    <text evidence="2">The sequence shown here is derived from an EMBL/GenBank/DDBJ whole genome shotgun (WGS) entry which is preliminary data.</text>
</comment>
<proteinExistence type="predicted"/>
<evidence type="ECO:0000256" key="1">
    <source>
        <dbReference type="SAM" id="MobiDB-lite"/>
    </source>
</evidence>
<protein>
    <submittedName>
        <fullName evidence="2">Uncharacterized protein</fullName>
    </submittedName>
</protein>
<organism evidence="2 3">
    <name type="scientific">Gossypium aridum</name>
    <name type="common">American cotton</name>
    <name type="synonym">Erioxylum aridum</name>
    <dbReference type="NCBI Taxonomy" id="34290"/>
    <lineage>
        <taxon>Eukaryota</taxon>
        <taxon>Viridiplantae</taxon>
        <taxon>Streptophyta</taxon>
        <taxon>Embryophyta</taxon>
        <taxon>Tracheophyta</taxon>
        <taxon>Spermatophyta</taxon>
        <taxon>Magnoliopsida</taxon>
        <taxon>eudicotyledons</taxon>
        <taxon>Gunneridae</taxon>
        <taxon>Pentapetalae</taxon>
        <taxon>rosids</taxon>
        <taxon>malvids</taxon>
        <taxon>Malvales</taxon>
        <taxon>Malvaceae</taxon>
        <taxon>Malvoideae</taxon>
        <taxon>Gossypium</taxon>
    </lineage>
</organism>
<feature type="compositionally biased region" description="Acidic residues" evidence="1">
    <location>
        <begin position="68"/>
        <end position="77"/>
    </location>
</feature>
<name>A0A7J8Y966_GOSAI</name>
<evidence type="ECO:0000313" key="3">
    <source>
        <dbReference type="Proteomes" id="UP000593577"/>
    </source>
</evidence>
<feature type="region of interest" description="Disordered" evidence="1">
    <location>
        <begin position="33"/>
        <end position="81"/>
    </location>
</feature>
<sequence>VLHELLGEVGVIASRQLIHEIIDAFEDGVAESKKKSGGAKGYFGGSKQTESKSEEASSSSKSWGGEVCWDDGEEEGSSEGVCEVDGREDLECLGALNLETIN</sequence>
<keyword evidence="3" id="KW-1185">Reference proteome</keyword>
<feature type="non-terminal residue" evidence="2">
    <location>
        <position position="1"/>
    </location>
</feature>
<gene>
    <name evidence="2" type="ORF">Goari_002684</name>
</gene>
<accession>A0A7J8Y966</accession>
<dbReference type="AlphaFoldDB" id="A0A7J8Y966"/>
<evidence type="ECO:0000313" key="2">
    <source>
        <dbReference type="EMBL" id="MBA0696098.1"/>
    </source>
</evidence>
<reference evidence="2 3" key="1">
    <citation type="journal article" date="2019" name="Genome Biol. Evol.">
        <title>Insights into the evolution of the New World diploid cottons (Gossypium, subgenus Houzingenia) based on genome sequencing.</title>
        <authorList>
            <person name="Grover C.E."/>
            <person name="Arick M.A. 2nd"/>
            <person name="Thrash A."/>
            <person name="Conover J.L."/>
            <person name="Sanders W.S."/>
            <person name="Peterson D.G."/>
            <person name="Frelichowski J.E."/>
            <person name="Scheffler J.A."/>
            <person name="Scheffler B.E."/>
            <person name="Wendel J.F."/>
        </authorList>
    </citation>
    <scope>NUCLEOTIDE SEQUENCE [LARGE SCALE GENOMIC DNA]</scope>
    <source>
        <strain evidence="2">185</strain>
        <tissue evidence="2">Leaf</tissue>
    </source>
</reference>
<dbReference type="Proteomes" id="UP000593577">
    <property type="component" value="Unassembled WGS sequence"/>
</dbReference>
<dbReference type="EMBL" id="JABFAA010000011">
    <property type="protein sequence ID" value="MBA0696098.1"/>
    <property type="molecule type" value="Genomic_DNA"/>
</dbReference>